<name>A0A6J5RK56_9CAUD</name>
<reference evidence="5" key="1">
    <citation type="submission" date="2020-05" db="EMBL/GenBank/DDBJ databases">
        <authorList>
            <person name="Chiriac C."/>
            <person name="Salcher M."/>
            <person name="Ghai R."/>
            <person name="Kavagutti S V."/>
        </authorList>
    </citation>
    <scope>NUCLEOTIDE SEQUENCE</scope>
</reference>
<dbReference type="EMBL" id="LR797261">
    <property type="protein sequence ID" value="CAB4197773.1"/>
    <property type="molecule type" value="Genomic_DNA"/>
</dbReference>
<evidence type="ECO:0000313" key="6">
    <source>
        <dbReference type="EMBL" id="CAB4210541.1"/>
    </source>
</evidence>
<evidence type="ECO:0000313" key="4">
    <source>
        <dbReference type="EMBL" id="CAB4183082.1"/>
    </source>
</evidence>
<dbReference type="EMBL" id="LR796855">
    <property type="protein sequence ID" value="CAB4169765.1"/>
    <property type="molecule type" value="Genomic_DNA"/>
</dbReference>
<dbReference type="EMBL" id="LR797373">
    <property type="protein sequence ID" value="CAB4210541.1"/>
    <property type="molecule type" value="Genomic_DNA"/>
</dbReference>
<sequence length="70" mass="8288">MMSDKLREAAKTKMTLAELRNMISMSNTITFAKRMQRAEPEEIERELLACINEWLRGDDELTRLKREKNT</sequence>
<evidence type="ECO:0000313" key="1">
    <source>
        <dbReference type="EMBL" id="CAB4135538.1"/>
    </source>
</evidence>
<evidence type="ECO:0000313" key="2">
    <source>
        <dbReference type="EMBL" id="CAB4150108.1"/>
    </source>
</evidence>
<gene>
    <name evidence="4" type="ORF">UFOVP1078_40</name>
    <name evidence="5" type="ORF">UFOVP1317_30</name>
    <name evidence="6" type="ORF">UFOVP1429_25</name>
    <name evidence="1" type="ORF">UFOVP289_51</name>
    <name evidence="2" type="ORF">UFOVP547_59</name>
    <name evidence="3" type="ORF">UFOVP900_10</name>
</gene>
<accession>A0A6J5RK56</accession>
<protein>
    <submittedName>
        <fullName evidence="5">Uncharacterized protein</fullName>
    </submittedName>
</protein>
<evidence type="ECO:0000313" key="5">
    <source>
        <dbReference type="EMBL" id="CAB4197773.1"/>
    </source>
</evidence>
<dbReference type="EMBL" id="LR797044">
    <property type="protein sequence ID" value="CAB4183082.1"/>
    <property type="molecule type" value="Genomic_DNA"/>
</dbReference>
<proteinExistence type="predicted"/>
<dbReference type="EMBL" id="LR796302">
    <property type="protein sequence ID" value="CAB4135538.1"/>
    <property type="molecule type" value="Genomic_DNA"/>
</dbReference>
<organism evidence="5">
    <name type="scientific">uncultured Caudovirales phage</name>
    <dbReference type="NCBI Taxonomy" id="2100421"/>
    <lineage>
        <taxon>Viruses</taxon>
        <taxon>Duplodnaviria</taxon>
        <taxon>Heunggongvirae</taxon>
        <taxon>Uroviricota</taxon>
        <taxon>Caudoviricetes</taxon>
        <taxon>Peduoviridae</taxon>
        <taxon>Maltschvirus</taxon>
        <taxon>Maltschvirus maltsch</taxon>
    </lineage>
</organism>
<evidence type="ECO:0000313" key="3">
    <source>
        <dbReference type="EMBL" id="CAB4169765.1"/>
    </source>
</evidence>
<dbReference type="EMBL" id="LR796533">
    <property type="protein sequence ID" value="CAB4150108.1"/>
    <property type="molecule type" value="Genomic_DNA"/>
</dbReference>